<organism evidence="1 2">
    <name type="scientific">Desulfitobacterium dehalogenans</name>
    <dbReference type="NCBI Taxonomy" id="36854"/>
    <lineage>
        <taxon>Bacteria</taxon>
        <taxon>Bacillati</taxon>
        <taxon>Bacillota</taxon>
        <taxon>Clostridia</taxon>
        <taxon>Eubacteriales</taxon>
        <taxon>Desulfitobacteriaceae</taxon>
        <taxon>Desulfitobacterium</taxon>
    </lineage>
</organism>
<name>A0A7C6Z3Y6_9FIRM</name>
<comment type="caution">
    <text evidence="1">The sequence shown here is derived from an EMBL/GenBank/DDBJ whole genome shotgun (WGS) entry which is preliminary data.</text>
</comment>
<proteinExistence type="predicted"/>
<protein>
    <submittedName>
        <fullName evidence="1">Uncharacterized protein</fullName>
    </submittedName>
</protein>
<sequence>MRWLKRILVILIVLLVAKGLFTPEQPQAYISSPRTQLLLEEIEWRSVQIKQAARDLPGSIEVLLRKFFSDGKPGSQAKSV</sequence>
<reference evidence="1 2" key="1">
    <citation type="journal article" date="2020" name="Biotechnol. Biofuels">
        <title>New insights from the biogas microbiome by comprehensive genome-resolved metagenomics of nearly 1600 species originating from multiple anaerobic digesters.</title>
        <authorList>
            <person name="Campanaro S."/>
            <person name="Treu L."/>
            <person name="Rodriguez-R L.M."/>
            <person name="Kovalovszki A."/>
            <person name="Ziels R.M."/>
            <person name="Maus I."/>
            <person name="Zhu X."/>
            <person name="Kougias P.G."/>
            <person name="Basile A."/>
            <person name="Luo G."/>
            <person name="Schluter A."/>
            <person name="Konstantinidis K.T."/>
            <person name="Angelidaki I."/>
        </authorList>
    </citation>
    <scope>NUCLEOTIDE SEQUENCE [LARGE SCALE GENOMIC DNA]</scope>
    <source>
        <strain evidence="1">AS05jafATM_4</strain>
    </source>
</reference>
<evidence type="ECO:0000313" key="2">
    <source>
        <dbReference type="Proteomes" id="UP000553059"/>
    </source>
</evidence>
<dbReference type="Proteomes" id="UP000553059">
    <property type="component" value="Unassembled WGS sequence"/>
</dbReference>
<gene>
    <name evidence="1" type="ORF">GX523_07245</name>
</gene>
<accession>A0A7C6Z3Y6</accession>
<dbReference type="EMBL" id="DUTF01000162">
    <property type="protein sequence ID" value="HHY26530.1"/>
    <property type="molecule type" value="Genomic_DNA"/>
</dbReference>
<dbReference type="AlphaFoldDB" id="A0A7C6Z3Y6"/>
<evidence type="ECO:0000313" key="1">
    <source>
        <dbReference type="EMBL" id="HHY26530.1"/>
    </source>
</evidence>